<feature type="transmembrane region" description="Helical" evidence="1">
    <location>
        <begin position="74"/>
        <end position="91"/>
    </location>
</feature>
<dbReference type="OrthoDB" id="1934635at2759"/>
<comment type="caution">
    <text evidence="2">The sequence shown here is derived from an EMBL/GenBank/DDBJ whole genome shotgun (WGS) entry which is preliminary data.</text>
</comment>
<keyword evidence="3" id="KW-1185">Reference proteome</keyword>
<evidence type="ECO:0000313" key="3">
    <source>
        <dbReference type="Proteomes" id="UP000257109"/>
    </source>
</evidence>
<sequence>MKVRHRWWSSMEKLLEEFRDVFPKDVPYRLPSSRGIEQHIDLTIIATLLNWVEGWVRESISSCVMPMIRVPKKMALIGYSLIVDPLIVLLLDIDNLFPIWMTCKMNCMVPKYFLKLI</sequence>
<proteinExistence type="predicted"/>
<protein>
    <submittedName>
        <fullName evidence="2">Uncharacterized protein</fullName>
    </submittedName>
</protein>
<organism evidence="2 3">
    <name type="scientific">Mucuna pruriens</name>
    <name type="common">Velvet bean</name>
    <name type="synonym">Dolichos pruriens</name>
    <dbReference type="NCBI Taxonomy" id="157652"/>
    <lineage>
        <taxon>Eukaryota</taxon>
        <taxon>Viridiplantae</taxon>
        <taxon>Streptophyta</taxon>
        <taxon>Embryophyta</taxon>
        <taxon>Tracheophyta</taxon>
        <taxon>Spermatophyta</taxon>
        <taxon>Magnoliopsida</taxon>
        <taxon>eudicotyledons</taxon>
        <taxon>Gunneridae</taxon>
        <taxon>Pentapetalae</taxon>
        <taxon>rosids</taxon>
        <taxon>fabids</taxon>
        <taxon>Fabales</taxon>
        <taxon>Fabaceae</taxon>
        <taxon>Papilionoideae</taxon>
        <taxon>50 kb inversion clade</taxon>
        <taxon>NPAAA clade</taxon>
        <taxon>indigoferoid/millettioid clade</taxon>
        <taxon>Phaseoleae</taxon>
        <taxon>Mucuna</taxon>
    </lineage>
</organism>
<keyword evidence="1" id="KW-1133">Transmembrane helix</keyword>
<dbReference type="EMBL" id="QJKJ01006654">
    <property type="protein sequence ID" value="RDX85944.1"/>
    <property type="molecule type" value="Genomic_DNA"/>
</dbReference>
<gene>
    <name evidence="2" type="ORF">CR513_32788</name>
</gene>
<dbReference type="Proteomes" id="UP000257109">
    <property type="component" value="Unassembled WGS sequence"/>
</dbReference>
<reference evidence="2" key="1">
    <citation type="submission" date="2018-05" db="EMBL/GenBank/DDBJ databases">
        <title>Draft genome of Mucuna pruriens seed.</title>
        <authorList>
            <person name="Nnadi N.E."/>
            <person name="Vos R."/>
            <person name="Hasami M.H."/>
            <person name="Devisetty U.K."/>
            <person name="Aguiy J.C."/>
        </authorList>
    </citation>
    <scope>NUCLEOTIDE SEQUENCE [LARGE SCALE GENOMIC DNA]</scope>
    <source>
        <strain evidence="2">JCA_2017</strain>
    </source>
</reference>
<evidence type="ECO:0000256" key="1">
    <source>
        <dbReference type="SAM" id="Phobius"/>
    </source>
</evidence>
<evidence type="ECO:0000313" key="2">
    <source>
        <dbReference type="EMBL" id="RDX85944.1"/>
    </source>
</evidence>
<feature type="non-terminal residue" evidence="2">
    <location>
        <position position="1"/>
    </location>
</feature>
<dbReference type="AlphaFoldDB" id="A0A371G5X7"/>
<name>A0A371G5X7_MUCPR</name>
<accession>A0A371G5X7</accession>
<keyword evidence="1" id="KW-0812">Transmembrane</keyword>
<keyword evidence="1" id="KW-0472">Membrane</keyword>